<evidence type="ECO:0000256" key="1">
    <source>
        <dbReference type="ARBA" id="ARBA00004123"/>
    </source>
</evidence>
<evidence type="ECO:0000256" key="4">
    <source>
        <dbReference type="ARBA" id="ARBA00022771"/>
    </source>
</evidence>
<dbReference type="Gene3D" id="3.30.160.60">
    <property type="entry name" value="Classic Zinc Finger"/>
    <property type="match status" value="3"/>
</dbReference>
<evidence type="ECO:0000313" key="10">
    <source>
        <dbReference type="Proteomes" id="UP000663879"/>
    </source>
</evidence>
<keyword evidence="5" id="KW-0862">Zinc</keyword>
<dbReference type="SUPFAM" id="SSF57667">
    <property type="entry name" value="beta-beta-alpha zinc fingers"/>
    <property type="match status" value="2"/>
</dbReference>
<dbReference type="GO" id="GO:0000978">
    <property type="term" value="F:RNA polymerase II cis-regulatory region sequence-specific DNA binding"/>
    <property type="evidence" value="ECO:0007669"/>
    <property type="project" value="TreeGrafter"/>
</dbReference>
<accession>A0A813M1J5</accession>
<evidence type="ECO:0000259" key="8">
    <source>
        <dbReference type="PROSITE" id="PS50157"/>
    </source>
</evidence>
<evidence type="ECO:0000256" key="6">
    <source>
        <dbReference type="ARBA" id="ARBA00023242"/>
    </source>
</evidence>
<name>A0A813M1J5_9BILA</name>
<evidence type="ECO:0000313" key="9">
    <source>
        <dbReference type="EMBL" id="CAF0707132.1"/>
    </source>
</evidence>
<reference evidence="9" key="1">
    <citation type="submission" date="2021-02" db="EMBL/GenBank/DDBJ databases">
        <authorList>
            <person name="Nowell W R."/>
        </authorList>
    </citation>
    <scope>NUCLEOTIDE SEQUENCE</scope>
    <source>
        <strain evidence="9">Ploen Becks lab</strain>
    </source>
</reference>
<evidence type="ECO:0000256" key="5">
    <source>
        <dbReference type="ARBA" id="ARBA00022833"/>
    </source>
</evidence>
<protein>
    <recommendedName>
        <fullName evidence="8">C2H2-type domain-containing protein</fullName>
    </recommendedName>
</protein>
<sequence>MSFTPTLNDFSNPFQVFDQQQQQQFIMFLIKQQLAMQHAQQEQSMNLSNQDDMNAATLLLSLSRATNELGVKPGVNDNVNSGQTVTSERKILKPHPKFRIKSEYFLNSQETSETLPQSPPLSQSIDSDEQIQKKQRILNNCEQSKLKHMILINQNTTNQNSQLTDYTPPQSPRQNETLKILDNSSTSNINNNNNSLGSLLTPVCSPSTTPNNVQNVKPRNHVCPYENCNKKYFKSSHLKAHIRVHTGERPYICKWESCNKSFSRSDELSRHFRTHTGEKKFVCSVCLNRFMRSDHLSKHMKRHTNLLSANGTQSAQNKKTK</sequence>
<dbReference type="FunFam" id="3.30.160.60:FF:000125">
    <property type="entry name" value="Putative zinc finger protein 143"/>
    <property type="match status" value="1"/>
</dbReference>
<evidence type="ECO:0000256" key="2">
    <source>
        <dbReference type="ARBA" id="ARBA00022723"/>
    </source>
</evidence>
<dbReference type="PANTHER" id="PTHR23235">
    <property type="entry name" value="KRUEPPEL-LIKE TRANSCRIPTION FACTOR"/>
    <property type="match status" value="1"/>
</dbReference>
<dbReference type="FunFam" id="3.30.160.60:FF:000018">
    <property type="entry name" value="Krueppel-like factor 15"/>
    <property type="match status" value="1"/>
</dbReference>
<dbReference type="FunFam" id="3.30.160.60:FF:000624">
    <property type="entry name" value="zinc finger protein 697"/>
    <property type="match status" value="1"/>
</dbReference>
<dbReference type="GO" id="GO:0005634">
    <property type="term" value="C:nucleus"/>
    <property type="evidence" value="ECO:0007669"/>
    <property type="project" value="UniProtKB-SubCell"/>
</dbReference>
<keyword evidence="10" id="KW-1185">Reference proteome</keyword>
<comment type="caution">
    <text evidence="9">The sequence shown here is derived from an EMBL/GenBank/DDBJ whole genome shotgun (WGS) entry which is preliminary data.</text>
</comment>
<organism evidence="9 10">
    <name type="scientific">Brachionus calyciflorus</name>
    <dbReference type="NCBI Taxonomy" id="104777"/>
    <lineage>
        <taxon>Eukaryota</taxon>
        <taxon>Metazoa</taxon>
        <taxon>Spiralia</taxon>
        <taxon>Gnathifera</taxon>
        <taxon>Rotifera</taxon>
        <taxon>Eurotatoria</taxon>
        <taxon>Monogononta</taxon>
        <taxon>Pseudotrocha</taxon>
        <taxon>Ploima</taxon>
        <taxon>Brachionidae</taxon>
        <taxon>Brachionus</taxon>
    </lineage>
</organism>
<dbReference type="Proteomes" id="UP000663879">
    <property type="component" value="Unassembled WGS sequence"/>
</dbReference>
<keyword evidence="6" id="KW-0539">Nucleus</keyword>
<keyword evidence="3" id="KW-0677">Repeat</keyword>
<keyword evidence="4 7" id="KW-0863">Zinc-finger</keyword>
<feature type="domain" description="C2H2-type" evidence="8">
    <location>
        <begin position="251"/>
        <end position="280"/>
    </location>
</feature>
<dbReference type="Pfam" id="PF00096">
    <property type="entry name" value="zf-C2H2"/>
    <property type="match status" value="3"/>
</dbReference>
<dbReference type="OrthoDB" id="6365676at2759"/>
<dbReference type="GO" id="GO:0000981">
    <property type="term" value="F:DNA-binding transcription factor activity, RNA polymerase II-specific"/>
    <property type="evidence" value="ECO:0007669"/>
    <property type="project" value="TreeGrafter"/>
</dbReference>
<evidence type="ECO:0000256" key="3">
    <source>
        <dbReference type="ARBA" id="ARBA00022737"/>
    </source>
</evidence>
<dbReference type="EMBL" id="CAJNOC010000022">
    <property type="protein sequence ID" value="CAF0707132.1"/>
    <property type="molecule type" value="Genomic_DNA"/>
</dbReference>
<evidence type="ECO:0000256" key="7">
    <source>
        <dbReference type="PROSITE-ProRule" id="PRU00042"/>
    </source>
</evidence>
<dbReference type="SMART" id="SM00355">
    <property type="entry name" value="ZnF_C2H2"/>
    <property type="match status" value="3"/>
</dbReference>
<dbReference type="AlphaFoldDB" id="A0A813M1J5"/>
<proteinExistence type="predicted"/>
<feature type="domain" description="C2H2-type" evidence="8">
    <location>
        <begin position="221"/>
        <end position="250"/>
    </location>
</feature>
<comment type="subcellular location">
    <subcellularLocation>
        <location evidence="1">Nucleus</location>
    </subcellularLocation>
</comment>
<keyword evidence="2" id="KW-0479">Metal-binding</keyword>
<gene>
    <name evidence="9" type="ORF">OXX778_LOCUS458</name>
</gene>
<dbReference type="PROSITE" id="PS50157">
    <property type="entry name" value="ZINC_FINGER_C2H2_2"/>
    <property type="match status" value="3"/>
</dbReference>
<dbReference type="InterPro" id="IPR013087">
    <property type="entry name" value="Znf_C2H2_type"/>
</dbReference>
<dbReference type="PROSITE" id="PS00028">
    <property type="entry name" value="ZINC_FINGER_C2H2_1"/>
    <property type="match status" value="3"/>
</dbReference>
<dbReference type="InterPro" id="IPR036236">
    <property type="entry name" value="Znf_C2H2_sf"/>
</dbReference>
<feature type="domain" description="C2H2-type" evidence="8">
    <location>
        <begin position="281"/>
        <end position="308"/>
    </location>
</feature>
<dbReference type="PANTHER" id="PTHR23235:SF120">
    <property type="entry name" value="KRUPPEL-LIKE FACTOR 15"/>
    <property type="match status" value="1"/>
</dbReference>
<dbReference type="GO" id="GO:0008270">
    <property type="term" value="F:zinc ion binding"/>
    <property type="evidence" value="ECO:0007669"/>
    <property type="project" value="UniProtKB-KW"/>
</dbReference>